<sequence length="238" mass="26745">MQILVTGLHRSGTSATARLLATMTHLQLLDDPQWAIFHPNMAKAYRQVSDYHQELAQAEIVKCPRMGECLDCILEDFPQTQIVYLVRDPRDVYCSIAEAQKSSDPTVTTMADNQRFGPHESLWHGVSLAFCTYAQQALQAINGVPERLTLIDYVEIYQTPQQTLQGLCQHLGLPIRTSDIASAARQQLGPTRNKHQSDLSIKGAHRWQQELDPAEAASIVELCDDDYRTLLAHCRSFA</sequence>
<dbReference type="HOGENOM" id="CLU_1163859_0_0_3"/>
<dbReference type="RefSeq" id="WP_012162015.1">
    <property type="nucleotide sequence ID" value="NC_009925.1"/>
</dbReference>
<dbReference type="Pfam" id="PF13469">
    <property type="entry name" value="Sulfotransfer_3"/>
    <property type="match status" value="1"/>
</dbReference>
<dbReference type="EMBL" id="CP000828">
    <property type="protein sequence ID" value="ABW26486.1"/>
    <property type="molecule type" value="Genomic_DNA"/>
</dbReference>
<organism evidence="1 2">
    <name type="scientific">Acaryochloris marina (strain MBIC 11017)</name>
    <dbReference type="NCBI Taxonomy" id="329726"/>
    <lineage>
        <taxon>Bacteria</taxon>
        <taxon>Bacillati</taxon>
        <taxon>Cyanobacteriota</taxon>
        <taxon>Cyanophyceae</taxon>
        <taxon>Acaryochloridales</taxon>
        <taxon>Acaryochloridaceae</taxon>
        <taxon>Acaryochloris</taxon>
    </lineage>
</organism>
<keyword evidence="2" id="KW-1185">Reference proteome</keyword>
<evidence type="ECO:0000313" key="1">
    <source>
        <dbReference type="EMBL" id="ABW26486.1"/>
    </source>
</evidence>
<accession>B0C7U5</accession>
<reference evidence="1 2" key="1">
    <citation type="journal article" date="2008" name="Proc. Natl. Acad. Sci. U.S.A.">
        <title>Niche adaptation and genome expansion in the chlorophyll d-producing cyanobacterium Acaryochloris marina.</title>
        <authorList>
            <person name="Swingley W.D."/>
            <person name="Chen M."/>
            <person name="Cheung P.C."/>
            <person name="Conrad A.L."/>
            <person name="Dejesa L.C."/>
            <person name="Hao J."/>
            <person name="Honchak B.M."/>
            <person name="Karbach L.E."/>
            <person name="Kurdoglu A."/>
            <person name="Lahiri S."/>
            <person name="Mastrian S.D."/>
            <person name="Miyashita H."/>
            <person name="Page L."/>
            <person name="Ramakrishna P."/>
            <person name="Satoh S."/>
            <person name="Sattley W.M."/>
            <person name="Shimada Y."/>
            <person name="Taylor H.L."/>
            <person name="Tomo T."/>
            <person name="Tsuchiya T."/>
            <person name="Wang Z.T."/>
            <person name="Raymond J."/>
            <person name="Mimuro M."/>
            <person name="Blankenship R.E."/>
            <person name="Touchman J.W."/>
        </authorList>
    </citation>
    <scope>NUCLEOTIDE SEQUENCE [LARGE SCALE GENOMIC DNA]</scope>
    <source>
        <strain evidence="2">MBIC 11017</strain>
    </source>
</reference>
<proteinExistence type="predicted"/>
<dbReference type="InterPro" id="IPR027417">
    <property type="entry name" value="P-loop_NTPase"/>
</dbReference>
<dbReference type="Gene3D" id="3.40.50.300">
    <property type="entry name" value="P-loop containing nucleotide triphosphate hydrolases"/>
    <property type="match status" value="1"/>
</dbReference>
<evidence type="ECO:0008006" key="3">
    <source>
        <dbReference type="Google" id="ProtNLM"/>
    </source>
</evidence>
<evidence type="ECO:0000313" key="2">
    <source>
        <dbReference type="Proteomes" id="UP000000268"/>
    </source>
</evidence>
<gene>
    <name evidence="1" type="ordered locus">AM1_1458</name>
</gene>
<dbReference type="AlphaFoldDB" id="B0C7U5"/>
<protein>
    <recommendedName>
        <fullName evidence="3">Sulfotransferase</fullName>
    </recommendedName>
</protein>
<dbReference type="SUPFAM" id="SSF52540">
    <property type="entry name" value="P-loop containing nucleoside triphosphate hydrolases"/>
    <property type="match status" value="1"/>
</dbReference>
<name>B0C7U5_ACAM1</name>
<dbReference type="STRING" id="329726.AM1_1458"/>
<dbReference type="KEGG" id="amr:AM1_1458"/>
<dbReference type="Proteomes" id="UP000000268">
    <property type="component" value="Chromosome"/>
</dbReference>
<dbReference type="OrthoDB" id="570946at2"/>